<comment type="caution">
    <text evidence="2">The sequence shown here is derived from an EMBL/GenBank/DDBJ whole genome shotgun (WGS) entry which is preliminary data.</text>
</comment>
<proteinExistence type="predicted"/>
<keyword evidence="1" id="KW-0732">Signal</keyword>
<gene>
    <name evidence="2" type="ORF">PGLA2088_LOCUS34372</name>
</gene>
<feature type="signal peptide" evidence="1">
    <location>
        <begin position="1"/>
        <end position="20"/>
    </location>
</feature>
<sequence length="160" mass="17606">MQITNVVCFKLLLKALVTQAQLTTQMITPAAKPPQLTNTQTLTIAQLTQLSEPDNNPKQTRNNPNNNNKRTLVGQCCLSRVYYTDVTCAPLECFLTPFCFVFWSKLFPPLLIVACCCCCCCCCCCFCCCYFSIVLTCSLLSGVALSDSANNMLSLIPSGR</sequence>
<protein>
    <submittedName>
        <fullName evidence="2">Uncharacterized protein</fullName>
    </submittedName>
</protein>
<reference evidence="2" key="1">
    <citation type="submission" date="2021-02" db="EMBL/GenBank/DDBJ databases">
        <authorList>
            <person name="Dougan E. K."/>
            <person name="Rhodes N."/>
            <person name="Thang M."/>
            <person name="Chan C."/>
        </authorList>
    </citation>
    <scope>NUCLEOTIDE SEQUENCE</scope>
</reference>
<feature type="chain" id="PRO_5033044996" evidence="1">
    <location>
        <begin position="21"/>
        <end position="160"/>
    </location>
</feature>
<organism evidence="2 3">
    <name type="scientific">Polarella glacialis</name>
    <name type="common">Dinoflagellate</name>
    <dbReference type="NCBI Taxonomy" id="89957"/>
    <lineage>
        <taxon>Eukaryota</taxon>
        <taxon>Sar</taxon>
        <taxon>Alveolata</taxon>
        <taxon>Dinophyceae</taxon>
        <taxon>Suessiales</taxon>
        <taxon>Suessiaceae</taxon>
        <taxon>Polarella</taxon>
    </lineage>
</organism>
<dbReference type="EMBL" id="CAJNNW010031308">
    <property type="protein sequence ID" value="CAE8707043.1"/>
    <property type="molecule type" value="Genomic_DNA"/>
</dbReference>
<accession>A0A813KH83</accession>
<evidence type="ECO:0000313" key="2">
    <source>
        <dbReference type="EMBL" id="CAE8707043.1"/>
    </source>
</evidence>
<evidence type="ECO:0000256" key="1">
    <source>
        <dbReference type="SAM" id="SignalP"/>
    </source>
</evidence>
<name>A0A813KH83_POLGL</name>
<dbReference type="AlphaFoldDB" id="A0A813KH83"/>
<evidence type="ECO:0000313" key="3">
    <source>
        <dbReference type="Proteomes" id="UP000626109"/>
    </source>
</evidence>
<dbReference type="Proteomes" id="UP000626109">
    <property type="component" value="Unassembled WGS sequence"/>
</dbReference>